<evidence type="ECO:0000259" key="8">
    <source>
        <dbReference type="PROSITE" id="PS50198"/>
    </source>
</evidence>
<dbReference type="GO" id="GO:0016853">
    <property type="term" value="F:isomerase activity"/>
    <property type="evidence" value="ECO:0007669"/>
    <property type="project" value="UniProtKB-KW"/>
</dbReference>
<reference evidence="10" key="1">
    <citation type="journal article" date="2019" name="Int. J. Syst. Evol. Microbiol.">
        <title>The Global Catalogue of Microorganisms (GCM) 10K type strain sequencing project: providing services to taxonomists for standard genome sequencing and annotation.</title>
        <authorList>
            <consortium name="The Broad Institute Genomics Platform"/>
            <consortium name="The Broad Institute Genome Sequencing Center for Infectious Disease"/>
            <person name="Wu L."/>
            <person name="Ma J."/>
        </authorList>
    </citation>
    <scope>NUCLEOTIDE SEQUENCE [LARGE SCALE GENOMIC DNA]</scope>
    <source>
        <strain evidence="10">KCTC 42953</strain>
    </source>
</reference>
<evidence type="ECO:0000313" key="9">
    <source>
        <dbReference type="EMBL" id="MFC3194458.1"/>
    </source>
</evidence>
<keyword evidence="6 7" id="KW-0413">Isomerase</keyword>
<dbReference type="InterPro" id="IPR050245">
    <property type="entry name" value="PrsA_foldase"/>
</dbReference>
<protein>
    <recommendedName>
        <fullName evidence="3">peptidylprolyl isomerase</fullName>
        <ecNumber evidence="3">5.2.1.8</ecNumber>
    </recommendedName>
</protein>
<evidence type="ECO:0000256" key="5">
    <source>
        <dbReference type="ARBA" id="ARBA00023110"/>
    </source>
</evidence>
<sequence>MKNTLILMVVLLTTACQQNNLITDESTVLAQVGEVNITEQMVQAYLLNNAVRSPTEEQQTEALDALIKQQALVNLANKAGLQLAPVQQQSIDLLKDQALAQLMVQDHLKNNPVSDADVKAEYDRVTSELKGVEYHVRHLLFQDESQAIAALDEIKAGTSYLIAEQQYLQQVGQARNVGDIGWVNIKQVPEAFHQPLETLSAGQLYEQVIISRYGAHVLYLQDKRQAQPPAYDTVKAGIRKSLEQKVVERFKQLSQVKAKAVIIKDKN</sequence>
<proteinExistence type="inferred from homology"/>
<dbReference type="PANTHER" id="PTHR47245">
    <property type="entry name" value="PEPTIDYLPROLYL ISOMERASE"/>
    <property type="match status" value="1"/>
</dbReference>
<evidence type="ECO:0000256" key="4">
    <source>
        <dbReference type="ARBA" id="ARBA00022729"/>
    </source>
</evidence>
<organism evidence="9 10">
    <name type="scientific">Marinicella sediminis</name>
    <dbReference type="NCBI Taxonomy" id="1792834"/>
    <lineage>
        <taxon>Bacteria</taxon>
        <taxon>Pseudomonadati</taxon>
        <taxon>Pseudomonadota</taxon>
        <taxon>Gammaproteobacteria</taxon>
        <taxon>Lysobacterales</taxon>
        <taxon>Marinicellaceae</taxon>
        <taxon>Marinicella</taxon>
    </lineage>
</organism>
<dbReference type="RefSeq" id="WP_077411166.1">
    <property type="nucleotide sequence ID" value="NZ_JBHRTS010000004.1"/>
</dbReference>
<keyword evidence="4" id="KW-0732">Signal</keyword>
<evidence type="ECO:0000313" key="10">
    <source>
        <dbReference type="Proteomes" id="UP001595533"/>
    </source>
</evidence>
<dbReference type="InterPro" id="IPR027304">
    <property type="entry name" value="Trigger_fact/SurA_dom_sf"/>
</dbReference>
<evidence type="ECO:0000256" key="3">
    <source>
        <dbReference type="ARBA" id="ARBA00013194"/>
    </source>
</evidence>
<feature type="domain" description="PpiC" evidence="8">
    <location>
        <begin position="131"/>
        <end position="222"/>
    </location>
</feature>
<dbReference type="SUPFAM" id="SSF109998">
    <property type="entry name" value="Triger factor/SurA peptide-binding domain-like"/>
    <property type="match status" value="1"/>
</dbReference>
<gene>
    <name evidence="9" type="ORF">ACFODZ_09415</name>
</gene>
<comment type="catalytic activity">
    <reaction evidence="1">
        <text>[protein]-peptidylproline (omega=180) = [protein]-peptidylproline (omega=0)</text>
        <dbReference type="Rhea" id="RHEA:16237"/>
        <dbReference type="Rhea" id="RHEA-COMP:10747"/>
        <dbReference type="Rhea" id="RHEA-COMP:10748"/>
        <dbReference type="ChEBI" id="CHEBI:83833"/>
        <dbReference type="ChEBI" id="CHEBI:83834"/>
        <dbReference type="EC" id="5.2.1.8"/>
    </reaction>
</comment>
<dbReference type="Gene3D" id="3.10.50.40">
    <property type="match status" value="1"/>
</dbReference>
<dbReference type="EC" id="5.2.1.8" evidence="3"/>
<evidence type="ECO:0000256" key="6">
    <source>
        <dbReference type="ARBA" id="ARBA00023235"/>
    </source>
</evidence>
<dbReference type="InterPro" id="IPR046357">
    <property type="entry name" value="PPIase_dom_sf"/>
</dbReference>
<keyword evidence="5 7" id="KW-0697">Rotamase</keyword>
<comment type="caution">
    <text evidence="9">The sequence shown here is derived from an EMBL/GenBank/DDBJ whole genome shotgun (WGS) entry which is preliminary data.</text>
</comment>
<comment type="similarity">
    <text evidence="2">Belongs to the PpiC/parvulin rotamase family.</text>
</comment>
<dbReference type="PROSITE" id="PS51257">
    <property type="entry name" value="PROKAR_LIPOPROTEIN"/>
    <property type="match status" value="1"/>
</dbReference>
<name>A0ABV7JCK7_9GAMM</name>
<dbReference type="SUPFAM" id="SSF54534">
    <property type="entry name" value="FKBP-like"/>
    <property type="match status" value="1"/>
</dbReference>
<dbReference type="EMBL" id="JBHRTS010000004">
    <property type="protein sequence ID" value="MFC3194458.1"/>
    <property type="molecule type" value="Genomic_DNA"/>
</dbReference>
<dbReference type="PROSITE" id="PS50198">
    <property type="entry name" value="PPIC_PPIASE_2"/>
    <property type="match status" value="1"/>
</dbReference>
<dbReference type="Pfam" id="PF13145">
    <property type="entry name" value="Rotamase_2"/>
    <property type="match status" value="1"/>
</dbReference>
<dbReference type="InterPro" id="IPR000297">
    <property type="entry name" value="PPIase_PpiC"/>
</dbReference>
<evidence type="ECO:0000256" key="1">
    <source>
        <dbReference type="ARBA" id="ARBA00000971"/>
    </source>
</evidence>
<dbReference type="PANTHER" id="PTHR47245:SF1">
    <property type="entry name" value="FOLDASE PROTEIN PRSA"/>
    <property type="match status" value="1"/>
</dbReference>
<dbReference type="Proteomes" id="UP001595533">
    <property type="component" value="Unassembled WGS sequence"/>
</dbReference>
<evidence type="ECO:0000256" key="2">
    <source>
        <dbReference type="ARBA" id="ARBA00007656"/>
    </source>
</evidence>
<accession>A0ABV7JCK7</accession>
<keyword evidence="10" id="KW-1185">Reference proteome</keyword>
<evidence type="ECO:0000256" key="7">
    <source>
        <dbReference type="PROSITE-ProRule" id="PRU00278"/>
    </source>
</evidence>